<keyword evidence="3" id="KW-0808">Transferase</keyword>
<feature type="coiled-coil region" evidence="1">
    <location>
        <begin position="325"/>
        <end position="352"/>
    </location>
</feature>
<dbReference type="InterPro" id="IPR006342">
    <property type="entry name" value="FkbM_mtfrase"/>
</dbReference>
<feature type="domain" description="Methyltransferase FkbM" evidence="2">
    <location>
        <begin position="121"/>
        <end position="253"/>
    </location>
</feature>
<dbReference type="InterPro" id="IPR029063">
    <property type="entry name" value="SAM-dependent_MTases_sf"/>
</dbReference>
<dbReference type="Pfam" id="PF05050">
    <property type="entry name" value="Methyltransf_21"/>
    <property type="match status" value="1"/>
</dbReference>
<dbReference type="NCBIfam" id="TIGR01444">
    <property type="entry name" value="fkbM_fam"/>
    <property type="match status" value="1"/>
</dbReference>
<evidence type="ECO:0000259" key="2">
    <source>
        <dbReference type="Pfam" id="PF05050"/>
    </source>
</evidence>
<evidence type="ECO:0000313" key="4">
    <source>
        <dbReference type="Proteomes" id="UP001239397"/>
    </source>
</evidence>
<evidence type="ECO:0000256" key="1">
    <source>
        <dbReference type="SAM" id="Coils"/>
    </source>
</evidence>
<keyword evidence="1" id="KW-0175">Coiled coil</keyword>
<organism evidence="3 4">
    <name type="scientific">Amycolatopsis mongoliensis</name>
    <dbReference type="NCBI Taxonomy" id="715475"/>
    <lineage>
        <taxon>Bacteria</taxon>
        <taxon>Bacillati</taxon>
        <taxon>Actinomycetota</taxon>
        <taxon>Actinomycetes</taxon>
        <taxon>Pseudonocardiales</taxon>
        <taxon>Pseudonocardiaceae</taxon>
        <taxon>Amycolatopsis</taxon>
    </lineage>
</organism>
<dbReference type="EMBL" id="CP127295">
    <property type="protein sequence ID" value="WIY02977.1"/>
    <property type="molecule type" value="Genomic_DNA"/>
</dbReference>
<dbReference type="AlphaFoldDB" id="A0A9Y2JT24"/>
<sequence length="359" mass="39452">MERLVPDVAGVDAALARRMLATAGCPDADRIPKVGHAGEIRDHEGGRVQVMHNGLLVEEGGYYGAWMTETIRALCGHHEPQEELVYHRIVERLATEGGEPVMIEFGSFWTYYGLWFCHAIPTGRVVALEPDPAYLDVGRRNAGLNGYTHRVRFVQAAIGDEPGESMDFEAESDGRTYPLPQHDLASLMSEADVARVDLVLADVQGAETILLERARGDFEAGRVRFLVVSTHHHSISGDPLTHQNALRLLLDAGAHVVAEHTVGESVSGDGLIAVSFDARDKDFTVPVSHARYRESFFGETEHDLATALTARADAESAWKSADEYAKRLERELARVTAERDHLEAELDALGHRATPGHRV</sequence>
<dbReference type="Proteomes" id="UP001239397">
    <property type="component" value="Chromosome"/>
</dbReference>
<dbReference type="GO" id="GO:0032259">
    <property type="term" value="P:methylation"/>
    <property type="evidence" value="ECO:0007669"/>
    <property type="project" value="UniProtKB-KW"/>
</dbReference>
<accession>A0A9Y2JT24</accession>
<proteinExistence type="predicted"/>
<evidence type="ECO:0000313" key="3">
    <source>
        <dbReference type="EMBL" id="WIY02977.1"/>
    </source>
</evidence>
<name>A0A9Y2JT24_9PSEU</name>
<keyword evidence="4" id="KW-1185">Reference proteome</keyword>
<dbReference type="GO" id="GO:0008168">
    <property type="term" value="F:methyltransferase activity"/>
    <property type="evidence" value="ECO:0007669"/>
    <property type="project" value="UniProtKB-KW"/>
</dbReference>
<dbReference type="Gene3D" id="3.40.50.150">
    <property type="entry name" value="Vaccinia Virus protein VP39"/>
    <property type="match status" value="1"/>
</dbReference>
<gene>
    <name evidence="3" type="ORF">QRX60_03650</name>
</gene>
<dbReference type="KEGG" id="amog:QRX60_03650"/>
<dbReference type="RefSeq" id="WP_285999379.1">
    <property type="nucleotide sequence ID" value="NZ_CP127295.1"/>
</dbReference>
<reference evidence="3 4" key="1">
    <citation type="submission" date="2023-06" db="EMBL/GenBank/DDBJ databases">
        <authorList>
            <person name="Oyuntsetseg B."/>
            <person name="Kim S.B."/>
        </authorList>
    </citation>
    <scope>NUCLEOTIDE SEQUENCE [LARGE SCALE GENOMIC DNA]</scope>
    <source>
        <strain evidence="3 4">4-36</strain>
    </source>
</reference>
<protein>
    <submittedName>
        <fullName evidence="3">FkbM family methyltransferase</fullName>
    </submittedName>
</protein>
<dbReference type="SUPFAM" id="SSF53335">
    <property type="entry name" value="S-adenosyl-L-methionine-dependent methyltransferases"/>
    <property type="match status" value="1"/>
</dbReference>
<keyword evidence="3" id="KW-0489">Methyltransferase</keyword>